<sequence>MSQVKVYGVNHSPWVQAVLLGLHDKNIDYSLRSIPSLSTFVKSGVTMPAVQINDGSWQLGSAKILEDLGYEPISRADVSSVTRTWQGVLHRPDNPWNFFRGFSLNHDSHPSLMTRTIRHLLRPFLSIYFFMLIKILVLSGKHKDPDNYADQFLYWEDRLEPNPEGYFGGRSPNIIDFQLFGIIQCHCSIPYAPLIETLQFDPALKKYRIWIARMQVRFAEYPHLFSGGYFQPYSSQPIEAMFSEKLAFWFGTLTMVVFFPITILLILILRLR</sequence>
<name>A0A2A5WCB6_9GAMM</name>
<evidence type="ECO:0008006" key="4">
    <source>
        <dbReference type="Google" id="ProtNLM"/>
    </source>
</evidence>
<protein>
    <recommendedName>
        <fullName evidence="4">Glutathione S-transferase</fullName>
    </recommendedName>
</protein>
<dbReference type="EMBL" id="NTJZ01000006">
    <property type="protein sequence ID" value="PDH33796.1"/>
    <property type="molecule type" value="Genomic_DNA"/>
</dbReference>
<dbReference type="SUPFAM" id="SSF52833">
    <property type="entry name" value="Thioredoxin-like"/>
    <property type="match status" value="1"/>
</dbReference>
<evidence type="ECO:0000313" key="3">
    <source>
        <dbReference type="Proteomes" id="UP000219329"/>
    </source>
</evidence>
<dbReference type="AlphaFoldDB" id="A0A2A5WCB6"/>
<dbReference type="SUPFAM" id="SSF47616">
    <property type="entry name" value="GST C-terminal domain-like"/>
    <property type="match status" value="1"/>
</dbReference>
<feature type="transmembrane region" description="Helical" evidence="1">
    <location>
        <begin position="246"/>
        <end position="269"/>
    </location>
</feature>
<dbReference type="InterPro" id="IPR036249">
    <property type="entry name" value="Thioredoxin-like_sf"/>
</dbReference>
<proteinExistence type="predicted"/>
<dbReference type="Proteomes" id="UP000219329">
    <property type="component" value="Unassembled WGS sequence"/>
</dbReference>
<keyword evidence="1" id="KW-0812">Transmembrane</keyword>
<reference evidence="2 3" key="1">
    <citation type="submission" date="2017-08" db="EMBL/GenBank/DDBJ databases">
        <title>Fine stratification of microbial communities through a metagenomic profile of the photic zone.</title>
        <authorList>
            <person name="Haro-Moreno J.M."/>
            <person name="Lopez-Perez M."/>
            <person name="De La Torre J."/>
            <person name="Picazo A."/>
            <person name="Camacho A."/>
            <person name="Rodriguez-Valera F."/>
        </authorList>
    </citation>
    <scope>NUCLEOTIDE SEQUENCE [LARGE SCALE GENOMIC DNA]</scope>
    <source>
        <strain evidence="2">MED-G28</strain>
    </source>
</reference>
<gene>
    <name evidence="2" type="ORF">CNF02_07145</name>
</gene>
<accession>A0A2A5WCB6</accession>
<evidence type="ECO:0000256" key="1">
    <source>
        <dbReference type="SAM" id="Phobius"/>
    </source>
</evidence>
<keyword evidence="1" id="KW-0472">Membrane</keyword>
<feature type="transmembrane region" description="Helical" evidence="1">
    <location>
        <begin position="120"/>
        <end position="138"/>
    </location>
</feature>
<evidence type="ECO:0000313" key="2">
    <source>
        <dbReference type="EMBL" id="PDH33796.1"/>
    </source>
</evidence>
<organism evidence="2 3">
    <name type="scientific">OM182 bacterium MED-G28</name>
    <dbReference type="NCBI Taxonomy" id="1986256"/>
    <lineage>
        <taxon>Bacteria</taxon>
        <taxon>Pseudomonadati</taxon>
        <taxon>Pseudomonadota</taxon>
        <taxon>Gammaproteobacteria</taxon>
        <taxon>OMG group</taxon>
        <taxon>OM182 clade</taxon>
    </lineage>
</organism>
<comment type="caution">
    <text evidence="2">The sequence shown here is derived from an EMBL/GenBank/DDBJ whole genome shotgun (WGS) entry which is preliminary data.</text>
</comment>
<keyword evidence="1" id="KW-1133">Transmembrane helix</keyword>
<dbReference type="InterPro" id="IPR036282">
    <property type="entry name" value="Glutathione-S-Trfase_C_sf"/>
</dbReference>